<dbReference type="AlphaFoldDB" id="L9UG56"/>
<proteinExistence type="predicted"/>
<dbReference type="GO" id="GO:0006508">
    <property type="term" value="P:proteolysis"/>
    <property type="evidence" value="ECO:0007669"/>
    <property type="project" value="UniProtKB-KW"/>
</dbReference>
<evidence type="ECO:0000313" key="3">
    <source>
        <dbReference type="Proteomes" id="UP000011532"/>
    </source>
</evidence>
<reference evidence="3" key="1">
    <citation type="submission" date="2012-11" db="EMBL/GenBank/DDBJ databases">
        <authorList>
            <person name="Becker E.A."/>
            <person name="Seitzer P."/>
            <person name="Tritt A."/>
            <person name="Larsen D."/>
            <person name="Yao A."/>
            <person name="Wu D."/>
            <person name="Darling A."/>
            <person name="Eisen J.A."/>
            <person name="Facciotti M.T."/>
        </authorList>
    </citation>
    <scope>NUCLEOTIDE SEQUENCE [LARGE SCALE GENOMIC DNA]</scope>
    <source>
        <strain evidence="3">ATCC 29605 / DSM 3757 / JCM 8879 / NBRC 14742 / NCIMB 2012 / VKM B-1768 / DS2</strain>
    </source>
</reference>
<evidence type="ECO:0000256" key="1">
    <source>
        <dbReference type="SAM" id="Phobius"/>
    </source>
</evidence>
<keyword evidence="2" id="KW-0645">Protease</keyword>
<name>L9UG56_HALVD</name>
<dbReference type="Proteomes" id="UP000011532">
    <property type="component" value="Unassembled WGS sequence"/>
</dbReference>
<dbReference type="GO" id="GO:0008233">
    <property type="term" value="F:peptidase activity"/>
    <property type="evidence" value="ECO:0007669"/>
    <property type="project" value="UniProtKB-KW"/>
</dbReference>
<sequence length="108" mass="11079">MFTVTAVAGLVVWGVGRSPFGLLPSLLAFAGTGVILLVTGEYASKRLIYRADEAAAERVGRAAVADALAATADEVDPGRAGSRLSFEPSLASRIERLRDGSGAGETDA</sequence>
<dbReference type="PATRIC" id="fig|309800.29.peg.3713"/>
<reference evidence="2 3" key="2">
    <citation type="journal article" date="2014" name="PLoS Genet.">
        <title>Phylogenetically driven sequencing of extremely halophilic archaea reveals strategies for static and dynamic osmo-response.</title>
        <authorList>
            <person name="Becker E.A."/>
            <person name="Seitzer P.M."/>
            <person name="Tritt A."/>
            <person name="Larsen D."/>
            <person name="Krusor M."/>
            <person name="Yao A.I."/>
            <person name="Wu D."/>
            <person name="Madern D."/>
            <person name="Eisen J.A."/>
            <person name="Darling A.E."/>
            <person name="Facciotti M.T."/>
        </authorList>
    </citation>
    <scope>NUCLEOTIDE SEQUENCE [LARGE SCALE GENOMIC DNA]</scope>
    <source>
        <strain evidence="3">ATCC 29605 / DSM 3757 / JCM 8879 / NBRC 14742 / NCIMB 2012 / VKM B-1768 / DS2</strain>
    </source>
</reference>
<comment type="caution">
    <text evidence="2">The sequence shown here is derived from an EMBL/GenBank/DDBJ whole genome shotgun (WGS) entry which is preliminary data.</text>
</comment>
<keyword evidence="1" id="KW-1133">Transmembrane helix</keyword>
<feature type="transmembrane region" description="Helical" evidence="1">
    <location>
        <begin position="20"/>
        <end position="40"/>
    </location>
</feature>
<dbReference type="EMBL" id="AOHU01000106">
    <property type="protein sequence ID" value="ELY23854.1"/>
    <property type="molecule type" value="Genomic_DNA"/>
</dbReference>
<keyword evidence="2" id="KW-0378">Hydrolase</keyword>
<accession>L9UG56</accession>
<keyword evidence="1" id="KW-0472">Membrane</keyword>
<keyword evidence="1" id="KW-0812">Transmembrane</keyword>
<organism evidence="2 3">
    <name type="scientific">Haloferax volcanii (strain ATCC 29605 / DSM 3757 / JCM 8879 / NBRC 14742 / NCIMB 2012 / VKM B-1768 / DS2)</name>
    <name type="common">Halobacterium volcanii</name>
    <dbReference type="NCBI Taxonomy" id="309800"/>
    <lineage>
        <taxon>Archaea</taxon>
        <taxon>Methanobacteriati</taxon>
        <taxon>Methanobacteriota</taxon>
        <taxon>Stenosarchaea group</taxon>
        <taxon>Halobacteria</taxon>
        <taxon>Halobacteriales</taxon>
        <taxon>Haloferacaceae</taxon>
        <taxon>Haloferax</taxon>
    </lineage>
</organism>
<evidence type="ECO:0000313" key="2">
    <source>
        <dbReference type="EMBL" id="ELY23854.1"/>
    </source>
</evidence>
<protein>
    <submittedName>
        <fullName evidence="2">HtpX protease-like protein</fullName>
    </submittedName>
</protein>
<gene>
    <name evidence="2" type="ORF">C498_19064</name>
</gene>